<dbReference type="EMBL" id="ML736901">
    <property type="protein sequence ID" value="KAE8397337.1"/>
    <property type="molecule type" value="Genomic_DNA"/>
</dbReference>
<feature type="signal peptide" evidence="2">
    <location>
        <begin position="1"/>
        <end position="21"/>
    </location>
</feature>
<evidence type="ECO:0000313" key="3">
    <source>
        <dbReference type="EMBL" id="KAE8397337.1"/>
    </source>
</evidence>
<proteinExistence type="predicted"/>
<dbReference type="RefSeq" id="XP_031934656.1">
    <property type="nucleotide sequence ID" value="XM_032090931.1"/>
</dbReference>
<reference evidence="3 4" key="1">
    <citation type="submission" date="2019-04" db="EMBL/GenBank/DDBJ databases">
        <authorList>
            <consortium name="DOE Joint Genome Institute"/>
            <person name="Mondo S."/>
            <person name="Kjaerbolling I."/>
            <person name="Vesth T."/>
            <person name="Frisvad J.C."/>
            <person name="Nybo J.L."/>
            <person name="Theobald S."/>
            <person name="Kildgaard S."/>
            <person name="Isbrandt T."/>
            <person name="Kuo A."/>
            <person name="Sato A."/>
            <person name="Lyhne E.K."/>
            <person name="Kogle M.E."/>
            <person name="Wiebenga A."/>
            <person name="Kun R.S."/>
            <person name="Lubbers R.J."/>
            <person name="Makela M.R."/>
            <person name="Barry K."/>
            <person name="Chovatia M."/>
            <person name="Clum A."/>
            <person name="Daum C."/>
            <person name="Haridas S."/>
            <person name="He G."/>
            <person name="LaButti K."/>
            <person name="Lipzen A."/>
            <person name="Riley R."/>
            <person name="Salamov A."/>
            <person name="Simmons B.A."/>
            <person name="Magnuson J.K."/>
            <person name="Henrissat B."/>
            <person name="Mortensen U.H."/>
            <person name="Larsen T.O."/>
            <person name="Devries R.P."/>
            <person name="Grigoriev I.V."/>
            <person name="Machida M."/>
            <person name="Baker S.E."/>
            <person name="Andersen M.R."/>
            <person name="Cantor M.N."/>
            <person name="Hua S.X."/>
        </authorList>
    </citation>
    <scope>NUCLEOTIDE SEQUENCE [LARGE SCALE GENOMIC DNA]</scope>
    <source>
        <strain evidence="3 4">CBS 119388</strain>
    </source>
</reference>
<accession>A0A5N7CUC9</accession>
<gene>
    <name evidence="3" type="ORF">BDV37DRAFT_59603</name>
</gene>
<dbReference type="Proteomes" id="UP000325579">
    <property type="component" value="Unassembled WGS sequence"/>
</dbReference>
<dbReference type="OrthoDB" id="4534871at2759"/>
<feature type="region of interest" description="Disordered" evidence="1">
    <location>
        <begin position="25"/>
        <end position="45"/>
    </location>
</feature>
<sequence length="110" mass="11654">MKVSIAMVVLTLSSLTHLTGATSSAMVSNSGSLSNPVKDEQVDKPAGPLCYNRQNKSKGAGCTVSKGFGYSSAHNCVHNMYSCQGENGKVECLSINNARRSKLKGGYCYK</sequence>
<organism evidence="3 4">
    <name type="scientific">Aspergillus pseudonomiae</name>
    <dbReference type="NCBI Taxonomy" id="1506151"/>
    <lineage>
        <taxon>Eukaryota</taxon>
        <taxon>Fungi</taxon>
        <taxon>Dikarya</taxon>
        <taxon>Ascomycota</taxon>
        <taxon>Pezizomycotina</taxon>
        <taxon>Eurotiomycetes</taxon>
        <taxon>Eurotiomycetidae</taxon>
        <taxon>Eurotiales</taxon>
        <taxon>Aspergillaceae</taxon>
        <taxon>Aspergillus</taxon>
        <taxon>Aspergillus subgen. Circumdati</taxon>
    </lineage>
</organism>
<dbReference type="AlphaFoldDB" id="A0A5N7CUC9"/>
<feature type="compositionally biased region" description="Polar residues" evidence="1">
    <location>
        <begin position="25"/>
        <end position="35"/>
    </location>
</feature>
<feature type="chain" id="PRO_5025042229" evidence="2">
    <location>
        <begin position="22"/>
        <end position="110"/>
    </location>
</feature>
<evidence type="ECO:0000256" key="1">
    <source>
        <dbReference type="SAM" id="MobiDB-lite"/>
    </source>
</evidence>
<keyword evidence="4" id="KW-1185">Reference proteome</keyword>
<dbReference type="GeneID" id="43675622"/>
<name>A0A5N7CUC9_9EURO</name>
<keyword evidence="2" id="KW-0732">Signal</keyword>
<protein>
    <submittedName>
        <fullName evidence="3">Uncharacterized protein</fullName>
    </submittedName>
</protein>
<evidence type="ECO:0000313" key="4">
    <source>
        <dbReference type="Proteomes" id="UP000325579"/>
    </source>
</evidence>
<evidence type="ECO:0000256" key="2">
    <source>
        <dbReference type="SAM" id="SignalP"/>
    </source>
</evidence>